<name>A0A7W5EUK1_9GAMM</name>
<proteinExistence type="predicted"/>
<dbReference type="RefSeq" id="WP_183384198.1">
    <property type="nucleotide sequence ID" value="NZ_JACHXR010000007.1"/>
</dbReference>
<feature type="transmembrane region" description="Helical" evidence="1">
    <location>
        <begin position="69"/>
        <end position="85"/>
    </location>
</feature>
<dbReference type="AlphaFoldDB" id="A0A7W5EUK1"/>
<sequence>MEIVWIVADFFSDLTNAGMVLEAMGVALVAVFGIPRNNDASTEDTVVVKKTGDALEKARQMLRAYTRRERLGFLSMGIGIILMLIDRNL</sequence>
<keyword evidence="1" id="KW-0472">Membrane</keyword>
<accession>A0A7W5EUK1</accession>
<keyword evidence="1" id="KW-0812">Transmembrane</keyword>
<evidence type="ECO:0000256" key="1">
    <source>
        <dbReference type="SAM" id="Phobius"/>
    </source>
</evidence>
<dbReference type="EMBL" id="JACHXR010000007">
    <property type="protein sequence ID" value="MBB3231722.1"/>
    <property type="molecule type" value="Genomic_DNA"/>
</dbReference>
<evidence type="ECO:0000313" key="3">
    <source>
        <dbReference type="Proteomes" id="UP000518892"/>
    </source>
</evidence>
<keyword evidence="3" id="KW-1185">Reference proteome</keyword>
<keyword evidence="1" id="KW-1133">Transmembrane helix</keyword>
<protein>
    <submittedName>
        <fullName evidence="2">Class 3 adenylate cyclase</fullName>
    </submittedName>
</protein>
<organism evidence="2 3">
    <name type="scientific">Halomonas stenophila</name>
    <dbReference type="NCBI Taxonomy" id="795312"/>
    <lineage>
        <taxon>Bacteria</taxon>
        <taxon>Pseudomonadati</taxon>
        <taxon>Pseudomonadota</taxon>
        <taxon>Gammaproteobacteria</taxon>
        <taxon>Oceanospirillales</taxon>
        <taxon>Halomonadaceae</taxon>
        <taxon>Halomonas</taxon>
    </lineage>
</organism>
<comment type="caution">
    <text evidence="2">The sequence shown here is derived from an EMBL/GenBank/DDBJ whole genome shotgun (WGS) entry which is preliminary data.</text>
</comment>
<evidence type="ECO:0000313" key="2">
    <source>
        <dbReference type="EMBL" id="MBB3231722.1"/>
    </source>
</evidence>
<gene>
    <name evidence="2" type="ORF">FHR97_002581</name>
</gene>
<reference evidence="2 3" key="1">
    <citation type="submission" date="2020-08" db="EMBL/GenBank/DDBJ databases">
        <title>Genomic Encyclopedia of Type Strains, Phase III (KMG-III): the genomes of soil and plant-associated and newly described type strains.</title>
        <authorList>
            <person name="Whitman W."/>
        </authorList>
    </citation>
    <scope>NUCLEOTIDE SEQUENCE [LARGE SCALE GENOMIC DNA]</scope>
    <source>
        <strain evidence="2 3">CECT 7744</strain>
    </source>
</reference>
<dbReference type="Proteomes" id="UP000518892">
    <property type="component" value="Unassembled WGS sequence"/>
</dbReference>